<evidence type="ECO:0008006" key="3">
    <source>
        <dbReference type="Google" id="ProtNLM"/>
    </source>
</evidence>
<name>A0A0A1UC99_ENTIV</name>
<accession>A0A0A1UC99</accession>
<dbReference type="AlphaFoldDB" id="A0A0A1UC99"/>
<dbReference type="KEGG" id="eiv:EIN_508740"/>
<dbReference type="RefSeq" id="XP_004259644.1">
    <property type="nucleotide sequence ID" value="XM_004259596.1"/>
</dbReference>
<dbReference type="VEuPathDB" id="AmoebaDB:EIN_508740"/>
<dbReference type="EMBL" id="KB206320">
    <property type="protein sequence ID" value="ELP92873.1"/>
    <property type="molecule type" value="Genomic_DNA"/>
</dbReference>
<keyword evidence="2" id="KW-1185">Reference proteome</keyword>
<evidence type="ECO:0000313" key="2">
    <source>
        <dbReference type="Proteomes" id="UP000014680"/>
    </source>
</evidence>
<protein>
    <recommendedName>
        <fullName evidence="3">TLDc domain-containing protein</fullName>
    </recommendedName>
</protein>
<gene>
    <name evidence="1" type="ORF">EIN_508740</name>
</gene>
<evidence type="ECO:0000313" key="1">
    <source>
        <dbReference type="EMBL" id="ELP92873.1"/>
    </source>
</evidence>
<sequence>MNELNLYGVTVTQTEVITGELLSQILTNMTNMYLSATPSPGVTQQISSLTTRDIPYSTKSVDKEMVQKQMQYDNPSKIKSVQPLYTLPPTISKTQETCIHKTELPKQISRDINSEQGKPDSEIPLSHIHSPFIESLQPTDLSIVDNNLVNTALVNSLSSFQKWTGYSHCKLIFDTAQEHDQDIHEIVAFNESVINKKNLIFIMFDVVHNVFGCYVEDSITKVGRNLLNINKKNFPFVLHSNVNKTPIKFITKTLSNIYLTLTSEGEIKYGRDNLYFEYGTVVSKLVGKTSQTTQTLSKEYFDVQNKFPINKLIPLTYHCTQIVVVQLY</sequence>
<dbReference type="Proteomes" id="UP000014680">
    <property type="component" value="Unassembled WGS sequence"/>
</dbReference>
<organism evidence="1 2">
    <name type="scientific">Entamoeba invadens IP1</name>
    <dbReference type="NCBI Taxonomy" id="370355"/>
    <lineage>
        <taxon>Eukaryota</taxon>
        <taxon>Amoebozoa</taxon>
        <taxon>Evosea</taxon>
        <taxon>Archamoebae</taxon>
        <taxon>Mastigamoebida</taxon>
        <taxon>Entamoebidae</taxon>
        <taxon>Entamoeba</taxon>
    </lineage>
</organism>
<reference evidence="1 2" key="1">
    <citation type="submission" date="2012-10" db="EMBL/GenBank/DDBJ databases">
        <authorList>
            <person name="Zafar N."/>
            <person name="Inman J."/>
            <person name="Hall N."/>
            <person name="Lorenzi H."/>
            <person name="Caler E."/>
        </authorList>
    </citation>
    <scope>NUCLEOTIDE SEQUENCE [LARGE SCALE GENOMIC DNA]</scope>
    <source>
        <strain evidence="1 2">IP1</strain>
    </source>
</reference>
<dbReference type="GeneID" id="14891834"/>
<proteinExistence type="predicted"/>